<dbReference type="GO" id="GO:0071555">
    <property type="term" value="P:cell wall organization"/>
    <property type="evidence" value="ECO:0007669"/>
    <property type="project" value="UniProtKB-KW"/>
</dbReference>
<dbReference type="PANTHER" id="PTHR23132:SF25">
    <property type="entry name" value="D-ALANINE--D-ALANINE LIGASE A"/>
    <property type="match status" value="1"/>
</dbReference>
<dbReference type="RefSeq" id="WP_072744130.1">
    <property type="nucleotide sequence ID" value="NZ_FQXR01000006.1"/>
</dbReference>
<dbReference type="PROSITE" id="PS50975">
    <property type="entry name" value="ATP_GRASP"/>
    <property type="match status" value="1"/>
</dbReference>
<feature type="binding site" evidence="24">
    <location>
        <begin position="189"/>
        <end position="191"/>
    </location>
    <ligand>
        <name>ATP</name>
        <dbReference type="ChEBI" id="CHEBI:30616"/>
    </ligand>
</feature>
<evidence type="ECO:0000259" key="27">
    <source>
        <dbReference type="PROSITE" id="PS50975"/>
    </source>
</evidence>
<evidence type="ECO:0000256" key="1">
    <source>
        <dbReference type="ARBA" id="ARBA00001936"/>
    </source>
</evidence>
<evidence type="ECO:0000256" key="14">
    <source>
        <dbReference type="ARBA" id="ARBA00022984"/>
    </source>
</evidence>
<dbReference type="GO" id="GO:0009252">
    <property type="term" value="P:peptidoglycan biosynthetic process"/>
    <property type="evidence" value="ECO:0007669"/>
    <property type="project" value="UniProtKB-UniRule"/>
</dbReference>
<dbReference type="FunFam" id="3.30.1490.20:FF:000007">
    <property type="entry name" value="D-alanine--D-alanine ligase"/>
    <property type="match status" value="1"/>
</dbReference>
<dbReference type="InterPro" id="IPR013815">
    <property type="entry name" value="ATP_grasp_subdomain_1"/>
</dbReference>
<dbReference type="NCBIfam" id="NF002528">
    <property type="entry name" value="PRK01966.1-4"/>
    <property type="match status" value="1"/>
</dbReference>
<evidence type="ECO:0000256" key="19">
    <source>
        <dbReference type="ARBA" id="ARBA00068427"/>
    </source>
</evidence>
<keyword evidence="12 25" id="KW-0460">Magnesium</keyword>
<organism evidence="28 29">
    <name type="scientific">Sporanaerobacter acetigenes DSM 13106</name>
    <dbReference type="NCBI Taxonomy" id="1123281"/>
    <lineage>
        <taxon>Bacteria</taxon>
        <taxon>Bacillati</taxon>
        <taxon>Bacillota</taxon>
        <taxon>Tissierellia</taxon>
        <taxon>Tissierellales</taxon>
        <taxon>Sporanaerobacteraceae</taxon>
        <taxon>Sporanaerobacter</taxon>
    </lineage>
</organism>
<evidence type="ECO:0000256" key="8">
    <source>
        <dbReference type="ARBA" id="ARBA00022598"/>
    </source>
</evidence>
<comment type="pathway">
    <text evidence="4 22">Cell wall biogenesis; peptidoglycan biosynthesis.</text>
</comment>
<evidence type="ECO:0000256" key="24">
    <source>
        <dbReference type="PIRSR" id="PIRSR039102-2"/>
    </source>
</evidence>
<evidence type="ECO:0000256" key="11">
    <source>
        <dbReference type="ARBA" id="ARBA00022840"/>
    </source>
</evidence>
<dbReference type="HAMAP" id="MF_00047">
    <property type="entry name" value="Dala_Dala_lig"/>
    <property type="match status" value="1"/>
</dbReference>
<dbReference type="UniPathway" id="UPA00219"/>
<evidence type="ECO:0000256" key="5">
    <source>
        <dbReference type="ARBA" id="ARBA00010871"/>
    </source>
</evidence>
<evidence type="ECO:0000256" key="20">
    <source>
        <dbReference type="ARBA" id="ARBA00076288"/>
    </source>
</evidence>
<feature type="binding site" evidence="24">
    <location>
        <begin position="197"/>
        <end position="198"/>
    </location>
    <ligand>
        <name>ATP</name>
        <dbReference type="ChEBI" id="CHEBI:30616"/>
    </ligand>
</feature>
<sequence>MKKRVGVIFGGRSVEHEVSVITGIQIMENIDKEKYDIVPIYINKEGRWLTGDSLFKFENFKENNLKDLKEIVFTPFHDDHNFYSHPNEKGGLFSNKKIVENIDVIFPALHGTNGEDGTIQGLFELMNIPYVGGGVLTSSVGMDKILMKDVFKANELPVVDYMWFYRSEWEEHKEEVLKIIEDKLKYPLFVKPANLGSSVGISKAVDNESLDRAIEIAIRYDRKIIIEKAVENPREINCAVIGYDNNLMASLCEEPLGFDELLSYEDKYVKSNMKGAKGERRRIPADIGEAKTKEIEEIAMKAFHSIDGRGNARIDFLLDEENNVYINEINTMPGSIAYYLWEGKGISFKELVNRMIDIGLKAHEDKNKNMYSYDVDLFNKVQFGGKARKM</sequence>
<evidence type="ECO:0000256" key="21">
    <source>
        <dbReference type="ARBA" id="ARBA00077154"/>
    </source>
</evidence>
<name>A0A1M5X2T8_9FIRM</name>
<feature type="binding site" evidence="24">
    <location>
        <begin position="227"/>
        <end position="235"/>
    </location>
    <ligand>
        <name>ATP</name>
        <dbReference type="ChEBI" id="CHEBI:30616"/>
    </ligand>
</feature>
<evidence type="ECO:0000313" key="29">
    <source>
        <dbReference type="Proteomes" id="UP000184389"/>
    </source>
</evidence>
<dbReference type="InterPro" id="IPR011761">
    <property type="entry name" value="ATP-grasp"/>
</dbReference>
<gene>
    <name evidence="22" type="primary">ddl</name>
    <name evidence="28" type="ORF">SAMN02745180_01446</name>
</gene>
<dbReference type="InterPro" id="IPR000291">
    <property type="entry name" value="D-Ala_lig_Van_CS"/>
</dbReference>
<comment type="function">
    <text evidence="2 22">Cell wall formation.</text>
</comment>
<dbReference type="AlphaFoldDB" id="A0A1M5X2T8"/>
<accession>A0A1M5X2T8</accession>
<comment type="subcellular location">
    <subcellularLocation>
        <location evidence="3 22">Cytoplasm</location>
    </subcellularLocation>
</comment>
<evidence type="ECO:0000256" key="16">
    <source>
        <dbReference type="ARBA" id="ARBA00023316"/>
    </source>
</evidence>
<evidence type="ECO:0000256" key="25">
    <source>
        <dbReference type="PIRSR" id="PIRSR039102-3"/>
    </source>
</evidence>
<dbReference type="EMBL" id="FQXR01000006">
    <property type="protein sequence ID" value="SHH94155.1"/>
    <property type="molecule type" value="Genomic_DNA"/>
</dbReference>
<evidence type="ECO:0000256" key="7">
    <source>
        <dbReference type="ARBA" id="ARBA00022490"/>
    </source>
</evidence>
<keyword evidence="16 22" id="KW-0961">Cell wall biogenesis/degradation</keyword>
<evidence type="ECO:0000313" key="28">
    <source>
        <dbReference type="EMBL" id="SHH94155.1"/>
    </source>
</evidence>
<dbReference type="GO" id="GO:0005829">
    <property type="term" value="C:cytosol"/>
    <property type="evidence" value="ECO:0007669"/>
    <property type="project" value="TreeGrafter"/>
</dbReference>
<evidence type="ECO:0000256" key="3">
    <source>
        <dbReference type="ARBA" id="ARBA00004496"/>
    </source>
</evidence>
<comment type="similarity">
    <text evidence="5 22">Belongs to the D-alanine--D-alanine ligase family.</text>
</comment>
<dbReference type="InterPro" id="IPR005905">
    <property type="entry name" value="D_ala_D_ala"/>
</dbReference>
<feature type="active site" evidence="23">
    <location>
        <position position="197"/>
    </location>
</feature>
<feature type="active site" evidence="23">
    <location>
        <position position="15"/>
    </location>
</feature>
<feature type="binding site" evidence="25">
    <location>
        <position position="330"/>
    </location>
    <ligand>
        <name>Mg(2+)</name>
        <dbReference type="ChEBI" id="CHEBI:18420"/>
        <label>2</label>
    </ligand>
</feature>
<keyword evidence="10 24" id="KW-0547">Nucleotide-binding</keyword>
<comment type="catalytic activity">
    <reaction evidence="17 22">
        <text>2 D-alanine + ATP = D-alanyl-D-alanine + ADP + phosphate + H(+)</text>
        <dbReference type="Rhea" id="RHEA:11224"/>
        <dbReference type="ChEBI" id="CHEBI:15378"/>
        <dbReference type="ChEBI" id="CHEBI:30616"/>
        <dbReference type="ChEBI" id="CHEBI:43474"/>
        <dbReference type="ChEBI" id="CHEBI:57416"/>
        <dbReference type="ChEBI" id="CHEBI:57822"/>
        <dbReference type="ChEBI" id="CHEBI:456216"/>
        <dbReference type="EC" id="6.3.2.4"/>
    </reaction>
</comment>
<evidence type="ECO:0000256" key="12">
    <source>
        <dbReference type="ARBA" id="ARBA00022842"/>
    </source>
</evidence>
<keyword evidence="14 22" id="KW-0573">Peptidoglycan synthesis</keyword>
<dbReference type="NCBIfam" id="TIGR01205">
    <property type="entry name" value="D_ala_D_alaTIGR"/>
    <property type="match status" value="1"/>
</dbReference>
<dbReference type="Gene3D" id="3.40.50.20">
    <property type="match status" value="1"/>
</dbReference>
<dbReference type="PANTHER" id="PTHR23132">
    <property type="entry name" value="D-ALANINE--D-ALANINE LIGASE"/>
    <property type="match status" value="1"/>
</dbReference>
<evidence type="ECO:0000256" key="13">
    <source>
        <dbReference type="ARBA" id="ARBA00022960"/>
    </source>
</evidence>
<evidence type="ECO:0000256" key="15">
    <source>
        <dbReference type="ARBA" id="ARBA00023211"/>
    </source>
</evidence>
<feature type="binding site" evidence="25">
    <location>
        <position position="315"/>
    </location>
    <ligand>
        <name>Mg(2+)</name>
        <dbReference type="ChEBI" id="CHEBI:18420"/>
        <label>1</label>
    </ligand>
</feature>
<dbReference type="Gene3D" id="3.30.470.20">
    <property type="entry name" value="ATP-grasp fold, B domain"/>
    <property type="match status" value="1"/>
</dbReference>
<feature type="binding site" evidence="25">
    <location>
        <position position="328"/>
    </location>
    <ligand>
        <name>Mg(2+)</name>
        <dbReference type="ChEBI" id="CHEBI:18420"/>
        <label>1</label>
    </ligand>
</feature>
<dbReference type="Pfam" id="PF07478">
    <property type="entry name" value="Dala_Dala_lig_C"/>
    <property type="match status" value="1"/>
</dbReference>
<keyword evidence="29" id="KW-1185">Reference proteome</keyword>
<dbReference type="GO" id="GO:0046872">
    <property type="term" value="F:metal ion binding"/>
    <property type="evidence" value="ECO:0007669"/>
    <property type="project" value="UniProtKB-KW"/>
</dbReference>
<evidence type="ECO:0000256" key="23">
    <source>
        <dbReference type="PIRSR" id="PIRSR039102-1"/>
    </source>
</evidence>
<feature type="binding site" evidence="24">
    <location>
        <position position="144"/>
    </location>
    <ligand>
        <name>ATP</name>
        <dbReference type="ChEBI" id="CHEBI:30616"/>
    </ligand>
</feature>
<dbReference type="Pfam" id="PF01820">
    <property type="entry name" value="Dala_Dala_lig_N"/>
    <property type="match status" value="1"/>
</dbReference>
<dbReference type="STRING" id="1123281.SAMN02745180_01446"/>
<dbReference type="PIRSF" id="PIRSF039102">
    <property type="entry name" value="Ddl/VanB"/>
    <property type="match status" value="1"/>
</dbReference>
<dbReference type="Proteomes" id="UP000184389">
    <property type="component" value="Unassembled WGS sequence"/>
</dbReference>
<reference evidence="28 29" key="1">
    <citation type="submission" date="2016-11" db="EMBL/GenBank/DDBJ databases">
        <authorList>
            <person name="Jaros S."/>
            <person name="Januszkiewicz K."/>
            <person name="Wedrychowicz H."/>
        </authorList>
    </citation>
    <scope>NUCLEOTIDE SEQUENCE [LARGE SCALE GENOMIC DNA]</scope>
    <source>
        <strain evidence="28 29">DSM 13106</strain>
    </source>
</reference>
<proteinExistence type="inferred from homology"/>
<keyword evidence="7 22" id="KW-0963">Cytoplasm</keyword>
<evidence type="ECO:0000256" key="4">
    <source>
        <dbReference type="ARBA" id="ARBA00004752"/>
    </source>
</evidence>
<evidence type="ECO:0000256" key="18">
    <source>
        <dbReference type="ARBA" id="ARBA00060592"/>
    </source>
</evidence>
<evidence type="ECO:0000256" key="2">
    <source>
        <dbReference type="ARBA" id="ARBA00003921"/>
    </source>
</evidence>
<evidence type="ECO:0000256" key="10">
    <source>
        <dbReference type="ARBA" id="ARBA00022741"/>
    </source>
</evidence>
<dbReference type="OrthoDB" id="9813261at2"/>
<dbReference type="InterPro" id="IPR016185">
    <property type="entry name" value="PreATP-grasp_dom_sf"/>
</dbReference>
<feature type="domain" description="ATP-grasp" evidence="27">
    <location>
        <begin position="148"/>
        <end position="357"/>
    </location>
</feature>
<evidence type="ECO:0000256" key="6">
    <source>
        <dbReference type="ARBA" id="ARBA00012216"/>
    </source>
</evidence>
<feature type="binding site" evidence="25">
    <location>
        <position position="328"/>
    </location>
    <ligand>
        <name>Mg(2+)</name>
        <dbReference type="ChEBI" id="CHEBI:18420"/>
        <label>2</label>
    </ligand>
</feature>
<dbReference type="GO" id="GO:0005524">
    <property type="term" value="F:ATP binding"/>
    <property type="evidence" value="ECO:0007669"/>
    <property type="project" value="UniProtKB-UniRule"/>
</dbReference>
<protein>
    <recommendedName>
        <fullName evidence="19 22">D-alanine--D-alanine ligase</fullName>
        <ecNumber evidence="6 22">6.3.2.4</ecNumber>
    </recommendedName>
    <alternativeName>
        <fullName evidence="21 22">D-Ala-D-Ala ligase</fullName>
    </alternativeName>
    <alternativeName>
        <fullName evidence="20 22">D-alanylalanine synthetase</fullName>
    </alternativeName>
</protein>
<keyword evidence="9 25" id="KW-0479">Metal-binding</keyword>
<keyword evidence="13 22" id="KW-0133">Cell shape</keyword>
<dbReference type="EC" id="6.3.2.4" evidence="6 22"/>
<dbReference type="SUPFAM" id="SSF52440">
    <property type="entry name" value="PreATP-grasp domain"/>
    <property type="match status" value="1"/>
</dbReference>
<dbReference type="Gene3D" id="3.30.1490.20">
    <property type="entry name" value="ATP-grasp fold, A domain"/>
    <property type="match status" value="1"/>
</dbReference>
<dbReference type="GO" id="GO:0008360">
    <property type="term" value="P:regulation of cell shape"/>
    <property type="evidence" value="ECO:0007669"/>
    <property type="project" value="UniProtKB-KW"/>
</dbReference>
<dbReference type="SUPFAM" id="SSF56059">
    <property type="entry name" value="Glutathione synthetase ATP-binding domain-like"/>
    <property type="match status" value="1"/>
</dbReference>
<dbReference type="GO" id="GO:0008716">
    <property type="term" value="F:D-alanine-D-alanine ligase activity"/>
    <property type="evidence" value="ECO:0007669"/>
    <property type="project" value="UniProtKB-UniRule"/>
</dbReference>
<comment type="cofactor">
    <cofactor evidence="1">
        <name>Mn(2+)</name>
        <dbReference type="ChEBI" id="CHEBI:29035"/>
    </cofactor>
</comment>
<evidence type="ECO:0000256" key="22">
    <source>
        <dbReference type="HAMAP-Rule" id="MF_00047"/>
    </source>
</evidence>
<dbReference type="InterPro" id="IPR011095">
    <property type="entry name" value="Dala_Dala_lig_C"/>
</dbReference>
<dbReference type="PROSITE" id="PS00843">
    <property type="entry name" value="DALA_DALA_LIGASE_1"/>
    <property type="match status" value="1"/>
</dbReference>
<feature type="active site" evidence="23">
    <location>
        <position position="335"/>
    </location>
</feature>
<evidence type="ECO:0000256" key="9">
    <source>
        <dbReference type="ARBA" id="ARBA00022723"/>
    </source>
</evidence>
<keyword evidence="8 22" id="KW-0436">Ligase</keyword>
<feature type="binding site" evidence="24">
    <location>
        <begin position="327"/>
        <end position="328"/>
    </location>
    <ligand>
        <name>ATP</name>
        <dbReference type="ChEBI" id="CHEBI:30616"/>
    </ligand>
</feature>
<comment type="pathway">
    <text evidence="18">Glycan biosynthesis.</text>
</comment>
<evidence type="ECO:0000256" key="17">
    <source>
        <dbReference type="ARBA" id="ARBA00047614"/>
    </source>
</evidence>
<keyword evidence="11 26" id="KW-0067">ATP-binding</keyword>
<evidence type="ECO:0000256" key="26">
    <source>
        <dbReference type="PROSITE-ProRule" id="PRU00409"/>
    </source>
</evidence>
<comment type="cofactor">
    <cofactor evidence="25">
        <name>Mg(2+)</name>
        <dbReference type="ChEBI" id="CHEBI:18420"/>
    </cofactor>
    <cofactor evidence="25">
        <name>Mn(2+)</name>
        <dbReference type="ChEBI" id="CHEBI:29035"/>
    </cofactor>
    <text evidence="25">Binds 2 magnesium or manganese ions per subunit.</text>
</comment>
<dbReference type="InterPro" id="IPR011127">
    <property type="entry name" value="Dala_Dala_lig_N"/>
</dbReference>
<keyword evidence="15 25" id="KW-0464">Manganese</keyword>
<dbReference type="PROSITE" id="PS00844">
    <property type="entry name" value="DALA_DALA_LIGASE_2"/>
    <property type="match status" value="1"/>
</dbReference>